<comment type="caution">
    <text evidence="11">The sequence shown here is derived from an EMBL/GenBank/DDBJ whole genome shotgun (WGS) entry which is preliminary data.</text>
</comment>
<dbReference type="PROSITE" id="PS00108">
    <property type="entry name" value="PROTEIN_KINASE_ST"/>
    <property type="match status" value="1"/>
</dbReference>
<dbReference type="PANTHER" id="PTHR47448:SF1">
    <property type="entry name" value="SERINE_THREONINE-PROTEIN KINASE STE7 HOMOLOG"/>
    <property type="match status" value="1"/>
</dbReference>
<evidence type="ECO:0000256" key="7">
    <source>
        <dbReference type="ARBA" id="ARBA00049014"/>
    </source>
</evidence>
<comment type="catalytic activity">
    <reaction evidence="8">
        <text>L-threonyl-[protein] + ATP = O-phospho-L-threonyl-[protein] + ADP + H(+)</text>
        <dbReference type="Rhea" id="RHEA:46608"/>
        <dbReference type="Rhea" id="RHEA-COMP:11060"/>
        <dbReference type="Rhea" id="RHEA-COMP:11605"/>
        <dbReference type="ChEBI" id="CHEBI:15378"/>
        <dbReference type="ChEBI" id="CHEBI:30013"/>
        <dbReference type="ChEBI" id="CHEBI:30616"/>
        <dbReference type="ChEBI" id="CHEBI:61977"/>
        <dbReference type="ChEBI" id="CHEBI:456216"/>
        <dbReference type="EC" id="2.7.12.2"/>
    </reaction>
</comment>
<dbReference type="PANTHER" id="PTHR47448">
    <property type="entry name" value="DUAL SPECIFICITY MITOGEN-ACTIVATED PROTEIN KINASE KINASE DSOR1-LIKE PROTEIN"/>
    <property type="match status" value="1"/>
</dbReference>
<organism evidence="11 12">
    <name type="scientific">Caenorhabditis bovis</name>
    <dbReference type="NCBI Taxonomy" id="2654633"/>
    <lineage>
        <taxon>Eukaryota</taxon>
        <taxon>Metazoa</taxon>
        <taxon>Ecdysozoa</taxon>
        <taxon>Nematoda</taxon>
        <taxon>Chromadorea</taxon>
        <taxon>Rhabditida</taxon>
        <taxon>Rhabditina</taxon>
        <taxon>Rhabditomorpha</taxon>
        <taxon>Rhabditoidea</taxon>
        <taxon>Rhabditidae</taxon>
        <taxon>Peloderinae</taxon>
        <taxon>Caenorhabditis</taxon>
    </lineage>
</organism>
<dbReference type="InterPro" id="IPR011009">
    <property type="entry name" value="Kinase-like_dom_sf"/>
</dbReference>
<keyword evidence="5" id="KW-0067">ATP-binding</keyword>
<protein>
    <recommendedName>
        <fullName evidence="10">Protein kinase domain-containing protein</fullName>
    </recommendedName>
</protein>
<comment type="catalytic activity">
    <reaction evidence="7">
        <text>L-seryl-[protein] + ATP = O-phospho-L-seryl-[protein] + ADP + H(+)</text>
        <dbReference type="Rhea" id="RHEA:17989"/>
        <dbReference type="Rhea" id="RHEA-COMP:9863"/>
        <dbReference type="Rhea" id="RHEA-COMP:11604"/>
        <dbReference type="ChEBI" id="CHEBI:15378"/>
        <dbReference type="ChEBI" id="CHEBI:29999"/>
        <dbReference type="ChEBI" id="CHEBI:30616"/>
        <dbReference type="ChEBI" id="CHEBI:83421"/>
        <dbReference type="ChEBI" id="CHEBI:456216"/>
        <dbReference type="EC" id="2.7.12.2"/>
    </reaction>
</comment>
<evidence type="ECO:0000256" key="9">
    <source>
        <dbReference type="ARBA" id="ARBA00051693"/>
    </source>
</evidence>
<comment type="catalytic activity">
    <reaction evidence="9">
        <text>L-tyrosyl-[protein] + ATP = O-phospho-L-tyrosyl-[protein] + ADP + H(+)</text>
        <dbReference type="Rhea" id="RHEA:10596"/>
        <dbReference type="Rhea" id="RHEA-COMP:10136"/>
        <dbReference type="Rhea" id="RHEA-COMP:20101"/>
        <dbReference type="ChEBI" id="CHEBI:15378"/>
        <dbReference type="ChEBI" id="CHEBI:30616"/>
        <dbReference type="ChEBI" id="CHEBI:46858"/>
        <dbReference type="ChEBI" id="CHEBI:61978"/>
        <dbReference type="ChEBI" id="CHEBI:456216"/>
        <dbReference type="EC" id="2.7.12.2"/>
    </reaction>
</comment>
<feature type="domain" description="Protein kinase" evidence="10">
    <location>
        <begin position="1"/>
        <end position="216"/>
    </location>
</feature>
<evidence type="ECO:0000256" key="4">
    <source>
        <dbReference type="ARBA" id="ARBA00022777"/>
    </source>
</evidence>
<evidence type="ECO:0000256" key="3">
    <source>
        <dbReference type="ARBA" id="ARBA00022741"/>
    </source>
</evidence>
<dbReference type="Proteomes" id="UP000494206">
    <property type="component" value="Unassembled WGS sequence"/>
</dbReference>
<dbReference type="InterPro" id="IPR050915">
    <property type="entry name" value="MAP_kinase_kinase"/>
</dbReference>
<evidence type="ECO:0000256" key="1">
    <source>
        <dbReference type="ARBA" id="ARBA00022527"/>
    </source>
</evidence>
<dbReference type="OrthoDB" id="10252354at2759"/>
<dbReference type="GO" id="GO:0005524">
    <property type="term" value="F:ATP binding"/>
    <property type="evidence" value="ECO:0007669"/>
    <property type="project" value="UniProtKB-KW"/>
</dbReference>
<dbReference type="SUPFAM" id="SSF56112">
    <property type="entry name" value="Protein kinase-like (PK-like)"/>
    <property type="match status" value="1"/>
</dbReference>
<evidence type="ECO:0000259" key="10">
    <source>
        <dbReference type="PROSITE" id="PS50011"/>
    </source>
</evidence>
<gene>
    <name evidence="11" type="ORF">CBOVIS_LOCUS8994</name>
</gene>
<dbReference type="InterPro" id="IPR008271">
    <property type="entry name" value="Ser/Thr_kinase_AS"/>
</dbReference>
<name>A0A8S1F5M6_9PELO</name>
<dbReference type="AlphaFoldDB" id="A0A8S1F5M6"/>
<keyword evidence="6" id="KW-0829">Tyrosine-protein kinase</keyword>
<dbReference type="EMBL" id="CADEPM010000006">
    <property type="protein sequence ID" value="CAB3407001.1"/>
    <property type="molecule type" value="Genomic_DNA"/>
</dbReference>
<accession>A0A8S1F5M6</accession>
<evidence type="ECO:0000256" key="6">
    <source>
        <dbReference type="ARBA" id="ARBA00023137"/>
    </source>
</evidence>
<evidence type="ECO:0000256" key="8">
    <source>
        <dbReference type="ARBA" id="ARBA00049299"/>
    </source>
</evidence>
<dbReference type="SMART" id="SM00220">
    <property type="entry name" value="S_TKc"/>
    <property type="match status" value="1"/>
</dbReference>
<keyword evidence="3" id="KW-0547">Nucleotide-binding</keyword>
<keyword evidence="12" id="KW-1185">Reference proteome</keyword>
<reference evidence="11 12" key="1">
    <citation type="submission" date="2020-04" db="EMBL/GenBank/DDBJ databases">
        <authorList>
            <person name="Laetsch R D."/>
            <person name="Stevens L."/>
            <person name="Kumar S."/>
            <person name="Blaxter L. M."/>
        </authorList>
    </citation>
    <scope>NUCLEOTIDE SEQUENCE [LARGE SCALE GENOMIC DNA]</scope>
</reference>
<keyword evidence="1" id="KW-0723">Serine/threonine-protein kinase</keyword>
<dbReference type="GO" id="GO:0004708">
    <property type="term" value="F:MAP kinase kinase activity"/>
    <property type="evidence" value="ECO:0007669"/>
    <property type="project" value="UniProtKB-EC"/>
</dbReference>
<dbReference type="GO" id="GO:0004674">
    <property type="term" value="F:protein serine/threonine kinase activity"/>
    <property type="evidence" value="ECO:0007669"/>
    <property type="project" value="UniProtKB-KW"/>
</dbReference>
<dbReference type="Gene3D" id="1.10.510.10">
    <property type="entry name" value="Transferase(Phosphotransferase) domain 1"/>
    <property type="match status" value="1"/>
</dbReference>
<dbReference type="InterPro" id="IPR000719">
    <property type="entry name" value="Prot_kinase_dom"/>
</dbReference>
<evidence type="ECO:0000313" key="12">
    <source>
        <dbReference type="Proteomes" id="UP000494206"/>
    </source>
</evidence>
<dbReference type="GO" id="GO:0004713">
    <property type="term" value="F:protein tyrosine kinase activity"/>
    <property type="evidence" value="ECO:0007669"/>
    <property type="project" value="UniProtKB-KW"/>
</dbReference>
<dbReference type="Pfam" id="PF00069">
    <property type="entry name" value="Pkinase"/>
    <property type="match status" value="1"/>
</dbReference>
<proteinExistence type="predicted"/>
<evidence type="ECO:0000256" key="5">
    <source>
        <dbReference type="ARBA" id="ARBA00022840"/>
    </source>
</evidence>
<evidence type="ECO:0000256" key="2">
    <source>
        <dbReference type="ARBA" id="ARBA00022679"/>
    </source>
</evidence>
<keyword evidence="4" id="KW-0418">Kinase</keyword>
<keyword evidence="2" id="KW-0808">Transferase</keyword>
<dbReference type="PROSITE" id="PS50011">
    <property type="entry name" value="PROTEIN_KINASE_DOM"/>
    <property type="match status" value="1"/>
</dbReference>
<sequence length="244" mass="27695">MYRKLKRMKKLSIITFFLKVGRLPEQYVGRISVAVVRGLQYLKDELKILHRDVKPSNMLVNSNGEIKLCDFGVSGMLIDSMANSFVGTRSYMAPERLTGSHYTISSDIWSFGLSLVELLIGRYPVPSPTKAEYAQLFNVPESQIDMGDFEEDPNTVISNPANMAVFEMLDYIVNGEPPVLPKQFYSDEVIGFVSKCLKKLPSERANLKTLTMDPFFTAYSNHHDDQREFAEFVKNTIDMPKLAT</sequence>
<evidence type="ECO:0000313" key="11">
    <source>
        <dbReference type="EMBL" id="CAB3407001.1"/>
    </source>
</evidence>